<protein>
    <submittedName>
        <fullName evidence="12">Ferric siderophore transport system, periplasmic binding protein TonB</fullName>
    </submittedName>
</protein>
<keyword evidence="3" id="KW-0813">Transport</keyword>
<evidence type="ECO:0000256" key="10">
    <source>
        <dbReference type="SAM" id="Phobius"/>
    </source>
</evidence>
<dbReference type="NCBIfam" id="TIGR01352">
    <property type="entry name" value="tonB_Cterm"/>
    <property type="match status" value="1"/>
</dbReference>
<dbReference type="Gene3D" id="3.30.1150.10">
    <property type="match status" value="1"/>
</dbReference>
<keyword evidence="9 10" id="KW-0472">Membrane</keyword>
<comment type="subcellular location">
    <subcellularLocation>
        <location evidence="1">Cell inner membrane</location>
        <topology evidence="1">Single-pass membrane protein</topology>
        <orientation evidence="1">Periplasmic side</orientation>
    </subcellularLocation>
</comment>
<evidence type="ECO:0000256" key="4">
    <source>
        <dbReference type="ARBA" id="ARBA00022475"/>
    </source>
</evidence>
<name>A0A1W1EI67_9ZZZZ</name>
<dbReference type="GO" id="GO:0015031">
    <property type="term" value="P:protein transport"/>
    <property type="evidence" value="ECO:0007669"/>
    <property type="project" value="UniProtKB-KW"/>
</dbReference>
<keyword evidence="7" id="KW-0653">Protein transport</keyword>
<evidence type="ECO:0000256" key="7">
    <source>
        <dbReference type="ARBA" id="ARBA00022927"/>
    </source>
</evidence>
<dbReference type="GO" id="GO:0055085">
    <property type="term" value="P:transmembrane transport"/>
    <property type="evidence" value="ECO:0007669"/>
    <property type="project" value="InterPro"/>
</dbReference>
<dbReference type="Pfam" id="PF03544">
    <property type="entry name" value="TonB_C"/>
    <property type="match status" value="1"/>
</dbReference>
<keyword evidence="5" id="KW-0997">Cell inner membrane</keyword>
<evidence type="ECO:0000256" key="9">
    <source>
        <dbReference type="ARBA" id="ARBA00023136"/>
    </source>
</evidence>
<feature type="transmembrane region" description="Helical" evidence="10">
    <location>
        <begin position="6"/>
        <end position="25"/>
    </location>
</feature>
<reference evidence="12" key="1">
    <citation type="submission" date="2016-10" db="EMBL/GenBank/DDBJ databases">
        <authorList>
            <person name="de Groot N.N."/>
        </authorList>
    </citation>
    <scope>NUCLEOTIDE SEQUENCE</scope>
</reference>
<dbReference type="InterPro" id="IPR003538">
    <property type="entry name" value="TonB"/>
</dbReference>
<gene>
    <name evidence="12" type="ORF">MNB_SV-15-1398</name>
</gene>
<evidence type="ECO:0000256" key="2">
    <source>
        <dbReference type="ARBA" id="ARBA00006555"/>
    </source>
</evidence>
<dbReference type="PANTHER" id="PTHR33446:SF2">
    <property type="entry name" value="PROTEIN TONB"/>
    <property type="match status" value="1"/>
</dbReference>
<keyword evidence="6 10" id="KW-0812">Transmembrane</keyword>
<feature type="domain" description="TonB C-terminal" evidence="11">
    <location>
        <begin position="163"/>
        <end position="251"/>
    </location>
</feature>
<evidence type="ECO:0000256" key="8">
    <source>
        <dbReference type="ARBA" id="ARBA00022989"/>
    </source>
</evidence>
<dbReference type="InterPro" id="IPR006260">
    <property type="entry name" value="TonB/TolA_C"/>
</dbReference>
<evidence type="ECO:0000256" key="1">
    <source>
        <dbReference type="ARBA" id="ARBA00004383"/>
    </source>
</evidence>
<evidence type="ECO:0000256" key="3">
    <source>
        <dbReference type="ARBA" id="ARBA00022448"/>
    </source>
</evidence>
<dbReference type="InterPro" id="IPR051045">
    <property type="entry name" value="TonB-dependent_transducer"/>
</dbReference>
<comment type="similarity">
    <text evidence="2">Belongs to the TonB family.</text>
</comment>
<dbReference type="GO" id="GO:0015891">
    <property type="term" value="P:siderophore transport"/>
    <property type="evidence" value="ECO:0007669"/>
    <property type="project" value="InterPro"/>
</dbReference>
<proteinExistence type="inferred from homology"/>
<dbReference type="InterPro" id="IPR037682">
    <property type="entry name" value="TonB_C"/>
</dbReference>
<dbReference type="SUPFAM" id="SSF74653">
    <property type="entry name" value="TolA/TonB C-terminal domain"/>
    <property type="match status" value="1"/>
</dbReference>
<keyword evidence="8 10" id="KW-1133">Transmembrane helix</keyword>
<organism evidence="12">
    <name type="scientific">hydrothermal vent metagenome</name>
    <dbReference type="NCBI Taxonomy" id="652676"/>
    <lineage>
        <taxon>unclassified sequences</taxon>
        <taxon>metagenomes</taxon>
        <taxon>ecological metagenomes</taxon>
    </lineage>
</organism>
<dbReference type="PRINTS" id="PR01374">
    <property type="entry name" value="TONBPROTEIN"/>
</dbReference>
<dbReference type="EMBL" id="FRYL01000011">
    <property type="protein sequence ID" value="SHO80530.1"/>
    <property type="molecule type" value="Genomic_DNA"/>
</dbReference>
<accession>A0A1W1EI67</accession>
<evidence type="ECO:0000256" key="6">
    <source>
        <dbReference type="ARBA" id="ARBA00022692"/>
    </source>
</evidence>
<dbReference type="AlphaFoldDB" id="A0A1W1EI67"/>
<evidence type="ECO:0000259" key="11">
    <source>
        <dbReference type="PROSITE" id="PS52015"/>
    </source>
</evidence>
<dbReference type="PROSITE" id="PS52015">
    <property type="entry name" value="TONB_CTD"/>
    <property type="match status" value="1"/>
</dbReference>
<dbReference type="GO" id="GO:0098797">
    <property type="term" value="C:plasma membrane protein complex"/>
    <property type="evidence" value="ECO:0007669"/>
    <property type="project" value="TreeGrafter"/>
</dbReference>
<dbReference type="PANTHER" id="PTHR33446">
    <property type="entry name" value="PROTEIN TONB-RELATED"/>
    <property type="match status" value="1"/>
</dbReference>
<keyword evidence="4" id="KW-1003">Cell membrane</keyword>
<dbReference type="GO" id="GO:0030288">
    <property type="term" value="C:outer membrane-bounded periplasmic space"/>
    <property type="evidence" value="ECO:0007669"/>
    <property type="project" value="InterPro"/>
</dbReference>
<evidence type="ECO:0000256" key="5">
    <source>
        <dbReference type="ARBA" id="ARBA00022519"/>
    </source>
</evidence>
<sequence>MNRYISSFFITILLYSTLIMGYLYYLDTPIMIKTQPKKSQEIVKFRVVKEEKIEVEKEKVEPEAVIKEEIITPKIPIPIPIPKPSEKIKPIKDINKTVEPKKIVKKKLIKKKFKKKKHKRKKYIKKSKVKKRAVNRTKIRRNSSKAKKGVATNNSKKRQIERKYLNRVKNAINRNKSYPSKAKRRGVEGSVKVRVVLSSKGKLISYKIVSGNKLFKKSVKKAIKNSFPLLPPKGIFSSNIKFTFTLKYKLY</sequence>
<dbReference type="GO" id="GO:0031992">
    <property type="term" value="F:energy transducer activity"/>
    <property type="evidence" value="ECO:0007669"/>
    <property type="project" value="InterPro"/>
</dbReference>
<evidence type="ECO:0000313" key="12">
    <source>
        <dbReference type="EMBL" id="SHO80530.1"/>
    </source>
</evidence>